<organism evidence="1 2">
    <name type="scientific">Pontibaca methylaminivorans</name>
    <dbReference type="NCBI Taxonomy" id="515897"/>
    <lineage>
        <taxon>Bacteria</taxon>
        <taxon>Pseudomonadati</taxon>
        <taxon>Pseudomonadota</taxon>
        <taxon>Alphaproteobacteria</taxon>
        <taxon>Rhodobacterales</taxon>
        <taxon>Roseobacteraceae</taxon>
        <taxon>Pontibaca</taxon>
    </lineage>
</organism>
<evidence type="ECO:0000313" key="2">
    <source>
        <dbReference type="Proteomes" id="UP000192455"/>
    </source>
</evidence>
<dbReference type="RefSeq" id="WP_076646734.1">
    <property type="nucleotide sequence ID" value="NZ_FTPS01000001.1"/>
</dbReference>
<keyword evidence="2" id="KW-1185">Reference proteome</keyword>
<evidence type="ECO:0000313" key="1">
    <source>
        <dbReference type="EMBL" id="SIT75663.1"/>
    </source>
</evidence>
<sequence>MTVRLRPHHLLCMLTFSGHGYTPAFTANMRAIMDRLGKGEGIVIVAGPDDICAPLLSEPAPHCHDEDVTARDQVAAQEAGALLAVTVRPGTRLALTPAQIRELREGFAEGRIRTGCAGCQWEDLCTGVAAGSYAGAQL</sequence>
<protein>
    <recommendedName>
        <fullName evidence="3">2Fe-2S ferredoxin</fullName>
    </recommendedName>
</protein>
<dbReference type="EMBL" id="FTPS01000001">
    <property type="protein sequence ID" value="SIT75663.1"/>
    <property type="molecule type" value="Genomic_DNA"/>
</dbReference>
<dbReference type="AlphaFoldDB" id="A0A1R3WCS1"/>
<gene>
    <name evidence="1" type="ORF">SAMN05421849_0365</name>
</gene>
<dbReference type="STRING" id="515897.SAMN05421849_0365"/>
<dbReference type="Proteomes" id="UP000192455">
    <property type="component" value="Unassembled WGS sequence"/>
</dbReference>
<name>A0A1R3WCS1_9RHOB</name>
<dbReference type="InterPro" id="IPR009702">
    <property type="entry name" value="DUF1284"/>
</dbReference>
<dbReference type="OrthoDB" id="6195504at2"/>
<proteinExistence type="predicted"/>
<dbReference type="Pfam" id="PF06935">
    <property type="entry name" value="DUF1284"/>
    <property type="match status" value="1"/>
</dbReference>
<reference evidence="1 2" key="1">
    <citation type="submission" date="2017-01" db="EMBL/GenBank/DDBJ databases">
        <authorList>
            <person name="Mah S.A."/>
            <person name="Swanson W.J."/>
            <person name="Moy G.W."/>
            <person name="Vacquier V.D."/>
        </authorList>
    </citation>
    <scope>NUCLEOTIDE SEQUENCE [LARGE SCALE GENOMIC DNA]</scope>
    <source>
        <strain evidence="1 2">DSM 21219</strain>
    </source>
</reference>
<evidence type="ECO:0008006" key="3">
    <source>
        <dbReference type="Google" id="ProtNLM"/>
    </source>
</evidence>
<accession>A0A1R3WCS1</accession>